<sequence>MAFGSVGEQRAAPGIVPWHVDKTYLKVRGRWCYLYRAIDRNGDLVDTELSEHRDMVAA</sequence>
<protein>
    <submittedName>
        <fullName evidence="2">DDE domain-containing protein</fullName>
    </submittedName>
</protein>
<dbReference type="Pfam" id="PF13610">
    <property type="entry name" value="DDE_Tnp_IS240"/>
    <property type="match status" value="1"/>
</dbReference>
<dbReference type="InParanoid" id="A0A3A9J347"/>
<proteinExistence type="predicted"/>
<evidence type="ECO:0000313" key="3">
    <source>
        <dbReference type="EMBL" id="RMI13297.1"/>
    </source>
</evidence>
<evidence type="ECO:0000259" key="1">
    <source>
        <dbReference type="Pfam" id="PF13610"/>
    </source>
</evidence>
<dbReference type="Proteomes" id="UP000278036">
    <property type="component" value="Unassembled WGS sequence"/>
</dbReference>
<dbReference type="Proteomes" id="UP000274097">
    <property type="component" value="Unassembled WGS sequence"/>
</dbReference>
<organism evidence="2 5">
    <name type="scientific">Teichococcus wenyumeiae</name>
    <dbReference type="NCBI Taxonomy" id="2478470"/>
    <lineage>
        <taxon>Bacteria</taxon>
        <taxon>Pseudomonadati</taxon>
        <taxon>Pseudomonadota</taxon>
        <taxon>Alphaproteobacteria</taxon>
        <taxon>Acetobacterales</taxon>
        <taxon>Roseomonadaceae</taxon>
        <taxon>Roseomonas</taxon>
    </lineage>
</organism>
<evidence type="ECO:0000313" key="5">
    <source>
        <dbReference type="Proteomes" id="UP000278036"/>
    </source>
</evidence>
<keyword evidence="4" id="KW-1185">Reference proteome</keyword>
<evidence type="ECO:0000313" key="2">
    <source>
        <dbReference type="EMBL" id="RKJ96074.1"/>
    </source>
</evidence>
<dbReference type="OrthoDB" id="4315389at2"/>
<gene>
    <name evidence="2" type="ORF">D6Z83_28330</name>
    <name evidence="3" type="ORF">EBE87_28415</name>
</gene>
<accession>A0A3A9J347</accession>
<feature type="domain" description="DDE" evidence="1">
    <location>
        <begin position="18"/>
        <end position="58"/>
    </location>
</feature>
<dbReference type="EMBL" id="RAQU01000488">
    <property type="protein sequence ID" value="RKJ96074.1"/>
    <property type="molecule type" value="Genomic_DNA"/>
</dbReference>
<dbReference type="EMBL" id="RFLX01000170">
    <property type="protein sequence ID" value="RMI13297.1"/>
    <property type="molecule type" value="Genomic_DNA"/>
</dbReference>
<dbReference type="InterPro" id="IPR032874">
    <property type="entry name" value="DDE_dom"/>
</dbReference>
<dbReference type="AlphaFoldDB" id="A0A3A9J347"/>
<comment type="caution">
    <text evidence="2">The sequence shown here is derived from an EMBL/GenBank/DDBJ whole genome shotgun (WGS) entry which is preliminary data.</text>
</comment>
<name>A0A3A9J347_9PROT</name>
<evidence type="ECO:0000313" key="4">
    <source>
        <dbReference type="Proteomes" id="UP000274097"/>
    </source>
</evidence>
<feature type="non-terminal residue" evidence="2">
    <location>
        <position position="58"/>
    </location>
</feature>
<reference evidence="2 5" key="1">
    <citation type="submission" date="2018-09" db="EMBL/GenBank/DDBJ databases">
        <title>Roseomonas sp. nov., isolated from feces of Tibetan antelopes in the Qinghai-Tibet plateau, China.</title>
        <authorList>
            <person name="Tian Z."/>
        </authorList>
    </citation>
    <scope>NUCLEOTIDE SEQUENCE [LARGE SCALE GENOMIC DNA]</scope>
    <source>
        <strain evidence="3 4">Z23</strain>
        <strain evidence="2 5">Z24</strain>
    </source>
</reference>